<name>A0ABR1NB42_9PEZI</name>
<feature type="chain" id="PRO_5046184327" description="Secreted protein" evidence="2">
    <location>
        <begin position="29"/>
        <end position="153"/>
    </location>
</feature>
<evidence type="ECO:0008006" key="5">
    <source>
        <dbReference type="Google" id="ProtNLM"/>
    </source>
</evidence>
<organism evidence="3 4">
    <name type="scientific">Phyllosticta paracitricarpa</name>
    <dbReference type="NCBI Taxonomy" id="2016321"/>
    <lineage>
        <taxon>Eukaryota</taxon>
        <taxon>Fungi</taxon>
        <taxon>Dikarya</taxon>
        <taxon>Ascomycota</taxon>
        <taxon>Pezizomycotina</taxon>
        <taxon>Dothideomycetes</taxon>
        <taxon>Dothideomycetes incertae sedis</taxon>
        <taxon>Botryosphaeriales</taxon>
        <taxon>Phyllostictaceae</taxon>
        <taxon>Phyllosticta</taxon>
    </lineage>
</organism>
<comment type="caution">
    <text evidence="3">The sequence shown here is derived from an EMBL/GenBank/DDBJ whole genome shotgun (WGS) entry which is preliminary data.</text>
</comment>
<proteinExistence type="predicted"/>
<reference evidence="3 4" key="1">
    <citation type="submission" date="2024-04" db="EMBL/GenBank/DDBJ databases">
        <title>Phyllosticta paracitricarpa is synonymous to the EU quarantine fungus P. citricarpa based on phylogenomic analyses.</title>
        <authorList>
            <consortium name="Lawrence Berkeley National Laboratory"/>
            <person name="Van ingen-buijs V.A."/>
            <person name="Van westerhoven A.C."/>
            <person name="Haridas S."/>
            <person name="Skiadas P."/>
            <person name="Martin F."/>
            <person name="Groenewald J.Z."/>
            <person name="Crous P.W."/>
            <person name="Seidl M.F."/>
        </authorList>
    </citation>
    <scope>NUCLEOTIDE SEQUENCE [LARGE SCALE GENOMIC DNA]</scope>
    <source>
        <strain evidence="3 4">CBS 141358</strain>
    </source>
</reference>
<dbReference type="EMBL" id="JBBPBF010000010">
    <property type="protein sequence ID" value="KAK7612421.1"/>
    <property type="molecule type" value="Genomic_DNA"/>
</dbReference>
<feature type="signal peptide" evidence="2">
    <location>
        <begin position="1"/>
        <end position="28"/>
    </location>
</feature>
<dbReference type="Proteomes" id="UP001367316">
    <property type="component" value="Unassembled WGS sequence"/>
</dbReference>
<evidence type="ECO:0000256" key="1">
    <source>
        <dbReference type="SAM" id="MobiDB-lite"/>
    </source>
</evidence>
<sequence>MPHSNPIAMLLRPCLLLLLANQVPRRLALAPPARTKPMIMPVIKFLMASTPLDPCQCAQTCGVKRQPYRQPFALLLSALPGLCAALPTGPRATHCPAECFLSLLIHRGNKKRETRGERAPEAAYLDSARGKLSASRDVVSSLSRPGPPLPGGT</sequence>
<protein>
    <recommendedName>
        <fullName evidence="5">Secreted protein</fullName>
    </recommendedName>
</protein>
<evidence type="ECO:0000313" key="4">
    <source>
        <dbReference type="Proteomes" id="UP001367316"/>
    </source>
</evidence>
<evidence type="ECO:0000313" key="3">
    <source>
        <dbReference type="EMBL" id="KAK7612421.1"/>
    </source>
</evidence>
<accession>A0ABR1NB42</accession>
<gene>
    <name evidence="3" type="ORF">JOL62DRAFT_24129</name>
</gene>
<feature type="region of interest" description="Disordered" evidence="1">
    <location>
        <begin position="111"/>
        <end position="153"/>
    </location>
</feature>
<keyword evidence="4" id="KW-1185">Reference proteome</keyword>
<keyword evidence="2" id="KW-0732">Signal</keyword>
<evidence type="ECO:0000256" key="2">
    <source>
        <dbReference type="SAM" id="SignalP"/>
    </source>
</evidence>